<dbReference type="PANTHER" id="PTHR43827">
    <property type="entry name" value="2,5-DIKETO-D-GLUCONIC ACID REDUCTASE"/>
    <property type="match status" value="1"/>
</dbReference>
<gene>
    <name evidence="7" type="ordered locus">BCE33L3853</name>
</gene>
<dbReference type="Pfam" id="PF00248">
    <property type="entry name" value="Aldo_ket_red"/>
    <property type="match status" value="2"/>
</dbReference>
<comment type="similarity">
    <text evidence="1">Belongs to the aldo/keto reductase family.</text>
</comment>
<dbReference type="EMBL" id="CP000001">
    <property type="protein sequence ID" value="AAU16416.1"/>
    <property type="molecule type" value="Genomic_DNA"/>
</dbReference>
<evidence type="ECO:0000259" key="6">
    <source>
        <dbReference type="Pfam" id="PF00248"/>
    </source>
</evidence>
<dbReference type="InterPro" id="IPR023210">
    <property type="entry name" value="NADP_OxRdtase_dom"/>
</dbReference>
<dbReference type="InterPro" id="IPR036812">
    <property type="entry name" value="NAD(P)_OxRdtase_dom_sf"/>
</dbReference>
<evidence type="ECO:0000256" key="2">
    <source>
        <dbReference type="ARBA" id="ARBA00023002"/>
    </source>
</evidence>
<accession>Q635I4</accession>
<protein>
    <submittedName>
        <fullName evidence="7">Oxidoreductase, aldo/keto reductase family</fullName>
    </submittedName>
</protein>
<dbReference type="GO" id="GO:0016491">
    <property type="term" value="F:oxidoreductase activity"/>
    <property type="evidence" value="ECO:0007669"/>
    <property type="project" value="UniProtKB-KW"/>
</dbReference>
<dbReference type="Proteomes" id="UP000002612">
    <property type="component" value="Chromosome"/>
</dbReference>
<feature type="active site" description="Proton donor" evidence="3">
    <location>
        <position position="88"/>
    </location>
</feature>
<keyword evidence="2" id="KW-0560">Oxidoreductase</keyword>
<dbReference type="KEGG" id="bcz:BCE33L3853"/>
<feature type="domain" description="NADP-dependent oxidoreductase" evidence="6">
    <location>
        <begin position="238"/>
        <end position="297"/>
    </location>
</feature>
<evidence type="ECO:0000313" key="7">
    <source>
        <dbReference type="EMBL" id="AAU16416.1"/>
    </source>
</evidence>
<dbReference type="FunFam" id="3.20.20.100:FF:000015">
    <property type="entry name" value="Oxidoreductase, aldo/keto reductase family"/>
    <property type="match status" value="1"/>
</dbReference>
<organism evidence="7 8">
    <name type="scientific">Bacillus cereus (strain ZK / E33L)</name>
    <dbReference type="NCBI Taxonomy" id="288681"/>
    <lineage>
        <taxon>Bacteria</taxon>
        <taxon>Bacillati</taxon>
        <taxon>Bacillota</taxon>
        <taxon>Bacilli</taxon>
        <taxon>Bacillales</taxon>
        <taxon>Bacillaceae</taxon>
        <taxon>Bacillus</taxon>
        <taxon>Bacillus cereus group</taxon>
    </lineage>
</organism>
<sequence>MCINLLCKLYICFDFLVKSCSNKVVAYKKCNNERETTVHIPTTTLHNGVKMPMIGLGVYKAKEGDEVKQAVKTALEVGYRSIDTATVYENESGVGEAVRESGIPREDIFITTKVWNDDQGYEETLEAFEKSLKKLQMDYVDLYLIHWPIRGKYVDTYRALEKLYEEGKVRAIGVSNFHKHHLELLLPNCKIKPMVNQVELHPMLTQFELRNFCQGEQIQMEAWSPLMRGGEVFQHPIIQAIATKYEKTPAQVILRWDIQSGIVTIPKSVTPSRIQENFSIFDFSLTEEEMTQINTLNRNLHVGTNPDKYDTL</sequence>
<dbReference type="PIRSF" id="PIRSF000097">
    <property type="entry name" value="AKR"/>
    <property type="match status" value="1"/>
</dbReference>
<feature type="binding site" evidence="4">
    <location>
        <position position="146"/>
    </location>
    <ligand>
        <name>substrate</name>
    </ligand>
</feature>
<dbReference type="InterPro" id="IPR044500">
    <property type="entry name" value="AKR5G"/>
</dbReference>
<feature type="site" description="Lowers pKa of active site Tyr" evidence="5">
    <location>
        <position position="113"/>
    </location>
</feature>
<dbReference type="CDD" id="cd19157">
    <property type="entry name" value="AKR_AKR5G1-3"/>
    <property type="match status" value="1"/>
</dbReference>
<evidence type="ECO:0000256" key="5">
    <source>
        <dbReference type="PIRSR" id="PIRSR000097-3"/>
    </source>
</evidence>
<proteinExistence type="inferred from homology"/>
<dbReference type="InterPro" id="IPR020471">
    <property type="entry name" value="AKR"/>
</dbReference>
<evidence type="ECO:0000256" key="1">
    <source>
        <dbReference type="ARBA" id="ARBA00007905"/>
    </source>
</evidence>
<name>Q635I4_BACCZ</name>
<evidence type="ECO:0000313" key="8">
    <source>
        <dbReference type="Proteomes" id="UP000002612"/>
    </source>
</evidence>
<evidence type="ECO:0000256" key="4">
    <source>
        <dbReference type="PIRSR" id="PIRSR000097-2"/>
    </source>
</evidence>
<dbReference type="PROSITE" id="PS00798">
    <property type="entry name" value="ALDOKETO_REDUCTASE_1"/>
    <property type="match status" value="1"/>
</dbReference>
<reference evidence="8" key="1">
    <citation type="journal article" date="2006" name="J. Bacteriol.">
        <title>Pathogenomic sequence analysis of Bacillus cereus and Bacillus thuringiensis isolates closely related to Bacillus anthracis.</title>
        <authorList>
            <person name="Han C.S."/>
            <person name="Xie G."/>
            <person name="Challacombe J.F."/>
            <person name="Altherr M.R."/>
            <person name="Bhotika S.S."/>
            <person name="Brown N."/>
            <person name="Bruce D."/>
            <person name="Campbell C.S."/>
            <person name="Campbell M.L."/>
            <person name="Chen J."/>
            <person name="Chertkov O."/>
            <person name="Cleland C."/>
            <person name="Dimitrijevic M."/>
            <person name="Doggett N.A."/>
            <person name="Fawcett J.J."/>
            <person name="Glavina T."/>
            <person name="Goodwin L.A."/>
            <person name="Green L.D."/>
            <person name="Hill K.K."/>
            <person name="Hitchcock P."/>
            <person name="Jackson P.J."/>
            <person name="Keim P."/>
            <person name="Kewalramani A.R."/>
            <person name="Longmire J."/>
            <person name="Lucas S."/>
            <person name="Malfatti S."/>
            <person name="McMurry K."/>
            <person name="Meincke L.J."/>
            <person name="Misra M."/>
            <person name="Moseman B.L."/>
            <person name="Mundt M."/>
            <person name="Munk A.C."/>
            <person name="Okinaka R.T."/>
            <person name="Parson-Quintana B."/>
            <person name="Reilly L.P."/>
            <person name="Richardson P."/>
            <person name="Robinson D.L."/>
            <person name="Rubin E."/>
            <person name="Saunders E."/>
            <person name="Tapia R."/>
            <person name="Tesmer J.G."/>
            <person name="Thayer N."/>
            <person name="Thompson L.S."/>
            <person name="Tice H."/>
            <person name="Ticknor L.O."/>
            <person name="Wills P.L."/>
            <person name="Brettin T.S."/>
            <person name="Gilna P."/>
        </authorList>
    </citation>
    <scope>NUCLEOTIDE SEQUENCE [LARGE SCALE GENOMIC DNA]</scope>
    <source>
        <strain evidence="8">ZK / E33L</strain>
    </source>
</reference>
<dbReference type="SUPFAM" id="SSF51430">
    <property type="entry name" value="NAD(P)-linked oxidoreductase"/>
    <property type="match status" value="1"/>
</dbReference>
<dbReference type="PROSITE" id="PS00063">
    <property type="entry name" value="ALDOKETO_REDUCTASE_3"/>
    <property type="match status" value="1"/>
</dbReference>
<dbReference type="InterPro" id="IPR018170">
    <property type="entry name" value="Aldo/ket_reductase_CS"/>
</dbReference>
<dbReference type="PANTHER" id="PTHR43827:SF1">
    <property type="entry name" value="2,5-DIKETO-D-GLUCONIC ACID REDUCTASE"/>
    <property type="match status" value="1"/>
</dbReference>
<dbReference type="AlphaFoldDB" id="Q635I4"/>
<dbReference type="Gene3D" id="3.20.20.100">
    <property type="entry name" value="NADP-dependent oxidoreductase domain"/>
    <property type="match status" value="1"/>
</dbReference>
<dbReference type="PRINTS" id="PR00069">
    <property type="entry name" value="ALDKETRDTASE"/>
</dbReference>
<evidence type="ECO:0000256" key="3">
    <source>
        <dbReference type="PIRSR" id="PIRSR000097-1"/>
    </source>
</evidence>
<feature type="domain" description="NADP-dependent oxidoreductase" evidence="6">
    <location>
        <begin position="57"/>
        <end position="229"/>
    </location>
</feature>
<dbReference type="PROSITE" id="PS00062">
    <property type="entry name" value="ALDOKETO_REDUCTASE_2"/>
    <property type="match status" value="1"/>
</dbReference>